<protein>
    <submittedName>
        <fullName evidence="1">Uncharacterized protein</fullName>
    </submittedName>
</protein>
<sequence length="89" mass="9779">MKKGGLSIADGRTGFKIVRGRAILLAFIVPEELKVWAKMQLPEGRGLEPIVQQMQGVSSRIGTNFAFGAFERNMPLVGGCVFVEGRREE</sequence>
<organism evidence="1 2">
    <name type="scientific">Fusarium longipes</name>
    <dbReference type="NCBI Taxonomy" id="694270"/>
    <lineage>
        <taxon>Eukaryota</taxon>
        <taxon>Fungi</taxon>
        <taxon>Dikarya</taxon>
        <taxon>Ascomycota</taxon>
        <taxon>Pezizomycotina</taxon>
        <taxon>Sordariomycetes</taxon>
        <taxon>Hypocreomycetidae</taxon>
        <taxon>Hypocreales</taxon>
        <taxon>Nectriaceae</taxon>
        <taxon>Fusarium</taxon>
    </lineage>
</organism>
<dbReference type="OrthoDB" id="5068804at2759"/>
<gene>
    <name evidence="1" type="ORF">FLONG3_6990</name>
</gene>
<dbReference type="EMBL" id="PXOG01000155">
    <property type="protein sequence ID" value="RGP71686.1"/>
    <property type="molecule type" value="Genomic_DNA"/>
</dbReference>
<dbReference type="AlphaFoldDB" id="A0A395SH07"/>
<reference evidence="1 2" key="1">
    <citation type="journal article" date="2018" name="PLoS Pathog.">
        <title>Evolution of structural diversity of trichothecenes, a family of toxins produced by plant pathogenic and entomopathogenic fungi.</title>
        <authorList>
            <person name="Proctor R.H."/>
            <person name="McCormick S.P."/>
            <person name="Kim H.S."/>
            <person name="Cardoza R.E."/>
            <person name="Stanley A.M."/>
            <person name="Lindo L."/>
            <person name="Kelly A."/>
            <person name="Brown D.W."/>
            <person name="Lee T."/>
            <person name="Vaughan M.M."/>
            <person name="Alexander N.J."/>
            <person name="Busman M."/>
            <person name="Gutierrez S."/>
        </authorList>
    </citation>
    <scope>NUCLEOTIDE SEQUENCE [LARGE SCALE GENOMIC DNA]</scope>
    <source>
        <strain evidence="1 2">NRRL 20695</strain>
    </source>
</reference>
<evidence type="ECO:0000313" key="2">
    <source>
        <dbReference type="Proteomes" id="UP000266234"/>
    </source>
</evidence>
<evidence type="ECO:0000313" key="1">
    <source>
        <dbReference type="EMBL" id="RGP71686.1"/>
    </source>
</evidence>
<name>A0A395SH07_9HYPO</name>
<accession>A0A395SH07</accession>
<dbReference type="Proteomes" id="UP000266234">
    <property type="component" value="Unassembled WGS sequence"/>
</dbReference>
<keyword evidence="2" id="KW-1185">Reference proteome</keyword>
<comment type="caution">
    <text evidence="1">The sequence shown here is derived from an EMBL/GenBank/DDBJ whole genome shotgun (WGS) entry which is preliminary data.</text>
</comment>
<proteinExistence type="predicted"/>